<reference evidence="1" key="1">
    <citation type="journal article" date="2014" name="Front. Microbiol.">
        <title>High frequency of phylogenetically diverse reductive dehalogenase-homologous genes in deep subseafloor sedimentary metagenomes.</title>
        <authorList>
            <person name="Kawai M."/>
            <person name="Futagami T."/>
            <person name="Toyoda A."/>
            <person name="Takaki Y."/>
            <person name="Nishi S."/>
            <person name="Hori S."/>
            <person name="Arai W."/>
            <person name="Tsubouchi T."/>
            <person name="Morono Y."/>
            <person name="Uchiyama I."/>
            <person name="Ito T."/>
            <person name="Fujiyama A."/>
            <person name="Inagaki F."/>
            <person name="Takami H."/>
        </authorList>
    </citation>
    <scope>NUCLEOTIDE SEQUENCE</scope>
    <source>
        <strain evidence="1">Expedition CK06-06</strain>
    </source>
</reference>
<comment type="caution">
    <text evidence="1">The sequence shown here is derived from an EMBL/GenBank/DDBJ whole genome shotgun (WGS) entry which is preliminary data.</text>
</comment>
<gene>
    <name evidence="1" type="ORF">S01H1_18829</name>
</gene>
<proteinExistence type="predicted"/>
<protein>
    <submittedName>
        <fullName evidence="1">Uncharacterized protein</fullName>
    </submittedName>
</protein>
<dbReference type="AlphaFoldDB" id="X0UMN2"/>
<name>X0UMN2_9ZZZZ</name>
<accession>X0UMN2</accession>
<dbReference type="EMBL" id="BARS01010101">
    <property type="protein sequence ID" value="GAF89770.1"/>
    <property type="molecule type" value="Genomic_DNA"/>
</dbReference>
<sequence>MTHPNPIGIDPSTKSTGYAYRDVATRDWVLGSVPADQMPCVLEQAARDGVTHALIEDVYVDRRNFATSLLLKEVQTRIVVQLENLHVEPMWEDKKGVVRYTVPILTWKHGMLEENGVLVKGRDPQKARAVWVAKYALGAGVANDDEADAVCICEFARVHLERAARLEGR</sequence>
<evidence type="ECO:0000313" key="1">
    <source>
        <dbReference type="EMBL" id="GAF89770.1"/>
    </source>
</evidence>
<organism evidence="1">
    <name type="scientific">marine sediment metagenome</name>
    <dbReference type="NCBI Taxonomy" id="412755"/>
    <lineage>
        <taxon>unclassified sequences</taxon>
        <taxon>metagenomes</taxon>
        <taxon>ecological metagenomes</taxon>
    </lineage>
</organism>
<dbReference type="SUPFAM" id="SSF53098">
    <property type="entry name" value="Ribonuclease H-like"/>
    <property type="match status" value="1"/>
</dbReference>
<dbReference type="InterPro" id="IPR012337">
    <property type="entry name" value="RNaseH-like_sf"/>
</dbReference>